<feature type="compositionally biased region" description="Basic and acidic residues" evidence="5">
    <location>
        <begin position="164"/>
        <end position="181"/>
    </location>
</feature>
<sequence>MSDIFNRIEQEIPRLRRYARALTRDPSAADDLVQDCLARALAKSHLWQEGTDLRAWLFTILHNQYVNTVRRSVREGTVVEVSDTEPTLVAPAVQTKRLELRDLERALARLPSEQRQVLLLVGMEGLRYEEVAEILNVPVGTVRSRLSRGRDALRALMGETDEERPERKPEPTPRRVRRSEDDLAFSAA</sequence>
<dbReference type="RefSeq" id="WP_189047333.1">
    <property type="nucleotide sequence ID" value="NZ_BMJQ01000007.1"/>
</dbReference>
<keyword evidence="9" id="KW-1185">Reference proteome</keyword>
<dbReference type="SUPFAM" id="SSF88946">
    <property type="entry name" value="Sigma2 domain of RNA polymerase sigma factors"/>
    <property type="match status" value="1"/>
</dbReference>
<dbReference type="InterPro" id="IPR039425">
    <property type="entry name" value="RNA_pol_sigma-70-like"/>
</dbReference>
<reference evidence="8" key="1">
    <citation type="journal article" date="2014" name="Int. J. Syst. Evol. Microbiol.">
        <title>Complete genome sequence of Corynebacterium casei LMG S-19264T (=DSM 44701T), isolated from a smear-ripened cheese.</title>
        <authorList>
            <consortium name="US DOE Joint Genome Institute (JGI-PGF)"/>
            <person name="Walter F."/>
            <person name="Albersmeier A."/>
            <person name="Kalinowski J."/>
            <person name="Ruckert C."/>
        </authorList>
    </citation>
    <scope>NUCLEOTIDE SEQUENCE</scope>
    <source>
        <strain evidence="8">CGMCC 1.15725</strain>
    </source>
</reference>
<comment type="caution">
    <text evidence="8">The sequence shown here is derived from an EMBL/GenBank/DDBJ whole genome shotgun (WGS) entry which is preliminary data.</text>
</comment>
<dbReference type="AlphaFoldDB" id="A0A8J3E5M5"/>
<dbReference type="InterPro" id="IPR013325">
    <property type="entry name" value="RNA_pol_sigma_r2"/>
</dbReference>
<keyword evidence="4" id="KW-0804">Transcription</keyword>
<keyword evidence="2" id="KW-0805">Transcription regulation</keyword>
<dbReference type="Pfam" id="PF22029">
    <property type="entry name" value="PhyR_sigma2"/>
    <property type="match status" value="1"/>
</dbReference>
<dbReference type="EMBL" id="BMJQ01000007">
    <property type="protein sequence ID" value="GGF22888.1"/>
    <property type="molecule type" value="Genomic_DNA"/>
</dbReference>
<evidence type="ECO:0000313" key="9">
    <source>
        <dbReference type="Proteomes" id="UP000646365"/>
    </source>
</evidence>
<evidence type="ECO:0000256" key="5">
    <source>
        <dbReference type="SAM" id="MobiDB-lite"/>
    </source>
</evidence>
<reference evidence="8" key="2">
    <citation type="submission" date="2020-09" db="EMBL/GenBank/DDBJ databases">
        <authorList>
            <person name="Sun Q."/>
            <person name="Zhou Y."/>
        </authorList>
    </citation>
    <scope>NUCLEOTIDE SEQUENCE</scope>
    <source>
        <strain evidence="8">CGMCC 1.15725</strain>
    </source>
</reference>
<accession>A0A8J3E5M5</accession>
<dbReference type="SUPFAM" id="SSF88659">
    <property type="entry name" value="Sigma3 and sigma4 domains of RNA polymerase sigma factors"/>
    <property type="match status" value="1"/>
</dbReference>
<dbReference type="GO" id="GO:0003677">
    <property type="term" value="F:DNA binding"/>
    <property type="evidence" value="ECO:0007669"/>
    <property type="project" value="InterPro"/>
</dbReference>
<dbReference type="InterPro" id="IPR036388">
    <property type="entry name" value="WH-like_DNA-bd_sf"/>
</dbReference>
<dbReference type="CDD" id="cd06171">
    <property type="entry name" value="Sigma70_r4"/>
    <property type="match status" value="1"/>
</dbReference>
<dbReference type="InterPro" id="IPR053866">
    <property type="entry name" value="PhyR_sigma2"/>
</dbReference>
<protein>
    <submittedName>
        <fullName evidence="8">RNA polymerase sigma factor</fullName>
    </submittedName>
</protein>
<dbReference type="GO" id="GO:0006352">
    <property type="term" value="P:DNA-templated transcription initiation"/>
    <property type="evidence" value="ECO:0007669"/>
    <property type="project" value="InterPro"/>
</dbReference>
<dbReference type="Gene3D" id="1.10.1740.10">
    <property type="match status" value="1"/>
</dbReference>
<dbReference type="NCBIfam" id="TIGR02937">
    <property type="entry name" value="sigma70-ECF"/>
    <property type="match status" value="1"/>
</dbReference>
<evidence type="ECO:0000256" key="4">
    <source>
        <dbReference type="ARBA" id="ARBA00023163"/>
    </source>
</evidence>
<name>A0A8J3E5M5_9PROT</name>
<feature type="domain" description="RNA polymerase sigma factor 70 region 4 type 2" evidence="6">
    <location>
        <begin position="101"/>
        <end position="153"/>
    </location>
</feature>
<keyword evidence="3" id="KW-0731">Sigma factor</keyword>
<evidence type="ECO:0000259" key="7">
    <source>
        <dbReference type="Pfam" id="PF22029"/>
    </source>
</evidence>
<gene>
    <name evidence="8" type="primary">ecfA</name>
    <name evidence="8" type="ORF">GCM10011611_31210</name>
</gene>
<evidence type="ECO:0000256" key="3">
    <source>
        <dbReference type="ARBA" id="ARBA00023082"/>
    </source>
</evidence>
<dbReference type="InterPro" id="IPR014284">
    <property type="entry name" value="RNA_pol_sigma-70_dom"/>
</dbReference>
<dbReference type="Pfam" id="PF08281">
    <property type="entry name" value="Sigma70_r4_2"/>
    <property type="match status" value="1"/>
</dbReference>
<evidence type="ECO:0000256" key="2">
    <source>
        <dbReference type="ARBA" id="ARBA00023015"/>
    </source>
</evidence>
<evidence type="ECO:0000313" key="8">
    <source>
        <dbReference type="EMBL" id="GGF22888.1"/>
    </source>
</evidence>
<comment type="similarity">
    <text evidence="1">Belongs to the sigma-70 factor family. ECF subfamily.</text>
</comment>
<dbReference type="GO" id="GO:0016987">
    <property type="term" value="F:sigma factor activity"/>
    <property type="evidence" value="ECO:0007669"/>
    <property type="project" value="UniProtKB-KW"/>
</dbReference>
<evidence type="ECO:0000259" key="6">
    <source>
        <dbReference type="Pfam" id="PF08281"/>
    </source>
</evidence>
<evidence type="ECO:0000256" key="1">
    <source>
        <dbReference type="ARBA" id="ARBA00010641"/>
    </source>
</evidence>
<dbReference type="Proteomes" id="UP000646365">
    <property type="component" value="Unassembled WGS sequence"/>
</dbReference>
<organism evidence="8 9">
    <name type="scientific">Aliidongia dinghuensis</name>
    <dbReference type="NCBI Taxonomy" id="1867774"/>
    <lineage>
        <taxon>Bacteria</taxon>
        <taxon>Pseudomonadati</taxon>
        <taxon>Pseudomonadota</taxon>
        <taxon>Alphaproteobacteria</taxon>
        <taxon>Rhodospirillales</taxon>
        <taxon>Dongiaceae</taxon>
        <taxon>Aliidongia</taxon>
    </lineage>
</organism>
<feature type="domain" description="PhyR sigma2" evidence="7">
    <location>
        <begin position="8"/>
        <end position="62"/>
    </location>
</feature>
<dbReference type="InterPro" id="IPR013324">
    <property type="entry name" value="RNA_pol_sigma_r3/r4-like"/>
</dbReference>
<dbReference type="PANTHER" id="PTHR43133:SF25">
    <property type="entry name" value="RNA POLYMERASE SIGMA FACTOR RFAY-RELATED"/>
    <property type="match status" value="1"/>
</dbReference>
<dbReference type="PANTHER" id="PTHR43133">
    <property type="entry name" value="RNA POLYMERASE ECF-TYPE SIGMA FACTO"/>
    <property type="match status" value="1"/>
</dbReference>
<dbReference type="InterPro" id="IPR013249">
    <property type="entry name" value="RNA_pol_sigma70_r4_t2"/>
</dbReference>
<feature type="region of interest" description="Disordered" evidence="5">
    <location>
        <begin position="155"/>
        <end position="188"/>
    </location>
</feature>
<proteinExistence type="inferred from homology"/>
<dbReference type="Gene3D" id="1.10.10.10">
    <property type="entry name" value="Winged helix-like DNA-binding domain superfamily/Winged helix DNA-binding domain"/>
    <property type="match status" value="1"/>
</dbReference>